<dbReference type="InterPro" id="IPR029032">
    <property type="entry name" value="AhpD-like"/>
</dbReference>
<dbReference type="Pfam" id="PF02627">
    <property type="entry name" value="CMD"/>
    <property type="match status" value="1"/>
</dbReference>
<name>A0ABQ1LH35_9SPHI</name>
<evidence type="ECO:0000313" key="2">
    <source>
        <dbReference type="EMBL" id="GGC24264.1"/>
    </source>
</evidence>
<dbReference type="InterPro" id="IPR003779">
    <property type="entry name" value="CMD-like"/>
</dbReference>
<sequence length="155" mass="17700">MNERIAYHDYPAGLLDGMRKTQDFIENSGLDLGLLELLYMRVSQINSCAYCMDMHYKKGLHYGETPLRLISVSAWRETPYYSEAEQAVLEFAETMTHMPAEVHTDGLHDRLRKHFTQQEIAVLSLAVAQINSWNRLMRSFGAVPGNFEVVANSSK</sequence>
<dbReference type="InterPro" id="IPR004675">
    <property type="entry name" value="AhpD_core"/>
</dbReference>
<comment type="caution">
    <text evidence="2">The sequence shown here is derived from an EMBL/GenBank/DDBJ whole genome shotgun (WGS) entry which is preliminary data.</text>
</comment>
<dbReference type="Proteomes" id="UP000597338">
    <property type="component" value="Unassembled WGS sequence"/>
</dbReference>
<dbReference type="RefSeq" id="WP_188749159.1">
    <property type="nucleotide sequence ID" value="NZ_BMIK01000003.1"/>
</dbReference>
<dbReference type="NCBIfam" id="TIGR00778">
    <property type="entry name" value="ahpD_dom"/>
    <property type="match status" value="1"/>
</dbReference>
<evidence type="ECO:0000313" key="3">
    <source>
        <dbReference type="Proteomes" id="UP000597338"/>
    </source>
</evidence>
<gene>
    <name evidence="2" type="ORF">GCM10011386_15240</name>
</gene>
<dbReference type="Gene3D" id="1.20.1290.10">
    <property type="entry name" value="AhpD-like"/>
    <property type="match status" value="1"/>
</dbReference>
<protein>
    <recommendedName>
        <fullName evidence="1">Carboxymuconolactone decarboxylase-like domain-containing protein</fullName>
    </recommendedName>
</protein>
<dbReference type="SUPFAM" id="SSF69118">
    <property type="entry name" value="AhpD-like"/>
    <property type="match status" value="1"/>
</dbReference>
<keyword evidence="3" id="KW-1185">Reference proteome</keyword>
<organism evidence="2 3">
    <name type="scientific">Parapedobacter defluvii</name>
    <dbReference type="NCBI Taxonomy" id="2045106"/>
    <lineage>
        <taxon>Bacteria</taxon>
        <taxon>Pseudomonadati</taxon>
        <taxon>Bacteroidota</taxon>
        <taxon>Sphingobacteriia</taxon>
        <taxon>Sphingobacteriales</taxon>
        <taxon>Sphingobacteriaceae</taxon>
        <taxon>Parapedobacter</taxon>
    </lineage>
</organism>
<dbReference type="PANTHER" id="PTHR34846:SF10">
    <property type="entry name" value="CYTOPLASMIC PROTEIN"/>
    <property type="match status" value="1"/>
</dbReference>
<proteinExistence type="predicted"/>
<dbReference type="PANTHER" id="PTHR34846">
    <property type="entry name" value="4-CARBOXYMUCONOLACTONE DECARBOXYLASE FAMILY PROTEIN (AFU_ORTHOLOGUE AFUA_6G11590)"/>
    <property type="match status" value="1"/>
</dbReference>
<dbReference type="EMBL" id="BMIK01000003">
    <property type="protein sequence ID" value="GGC24264.1"/>
    <property type="molecule type" value="Genomic_DNA"/>
</dbReference>
<evidence type="ECO:0000259" key="1">
    <source>
        <dbReference type="Pfam" id="PF02627"/>
    </source>
</evidence>
<accession>A0ABQ1LH35</accession>
<feature type="domain" description="Carboxymuconolactone decarboxylase-like" evidence="1">
    <location>
        <begin position="25"/>
        <end position="93"/>
    </location>
</feature>
<reference evidence="3" key="1">
    <citation type="journal article" date="2019" name="Int. J. Syst. Evol. Microbiol.">
        <title>The Global Catalogue of Microorganisms (GCM) 10K type strain sequencing project: providing services to taxonomists for standard genome sequencing and annotation.</title>
        <authorList>
            <consortium name="The Broad Institute Genomics Platform"/>
            <consortium name="The Broad Institute Genome Sequencing Center for Infectious Disease"/>
            <person name="Wu L."/>
            <person name="Ma J."/>
        </authorList>
    </citation>
    <scope>NUCLEOTIDE SEQUENCE [LARGE SCALE GENOMIC DNA]</scope>
    <source>
        <strain evidence="3">CGMCC 1.15342</strain>
    </source>
</reference>